<reference evidence="2 3" key="1">
    <citation type="journal article" date="2016" name="Nat. Commun.">
        <title>Thousands of microbial genomes shed light on interconnected biogeochemical processes in an aquifer system.</title>
        <authorList>
            <person name="Anantharaman K."/>
            <person name="Brown C.T."/>
            <person name="Hug L.A."/>
            <person name="Sharon I."/>
            <person name="Castelle C.J."/>
            <person name="Probst A.J."/>
            <person name="Thomas B.C."/>
            <person name="Singh A."/>
            <person name="Wilkins M.J."/>
            <person name="Karaoz U."/>
            <person name="Brodie E.L."/>
            <person name="Williams K.H."/>
            <person name="Hubbard S.S."/>
            <person name="Banfield J.F."/>
        </authorList>
    </citation>
    <scope>NUCLEOTIDE SEQUENCE [LARGE SCALE GENOMIC DNA]</scope>
</reference>
<dbReference type="EMBL" id="MHBW01000013">
    <property type="protein sequence ID" value="OGY09253.1"/>
    <property type="molecule type" value="Genomic_DNA"/>
</dbReference>
<feature type="compositionally biased region" description="Basic and acidic residues" evidence="1">
    <location>
        <begin position="53"/>
        <end position="63"/>
    </location>
</feature>
<comment type="caution">
    <text evidence="2">The sequence shown here is derived from an EMBL/GenBank/DDBJ whole genome shotgun (WGS) entry which is preliminary data.</text>
</comment>
<accession>A0A1G1V1J7</accession>
<sequence>MPNDQDLTNQTDSGEEGVGGTASIPTMDDDVGEMVEKVTGEEPQSGEAMADIINRHEKARMTGEDEEPEVGAKEPIAENNPEADALEEEGFTRPAGEESLEDWAEKNEAVEEEDLNDYEQ</sequence>
<evidence type="ECO:0000313" key="3">
    <source>
        <dbReference type="Proteomes" id="UP000177967"/>
    </source>
</evidence>
<evidence type="ECO:0000313" key="2">
    <source>
        <dbReference type="EMBL" id="OGY09253.1"/>
    </source>
</evidence>
<gene>
    <name evidence="2" type="ORF">A2782_01915</name>
</gene>
<dbReference type="AlphaFoldDB" id="A0A1G1V1J7"/>
<name>A0A1G1V1J7_9BACT</name>
<feature type="compositionally biased region" description="Polar residues" evidence="1">
    <location>
        <begin position="1"/>
        <end position="12"/>
    </location>
</feature>
<dbReference type="STRING" id="1797513.A2782_01915"/>
<evidence type="ECO:0000256" key="1">
    <source>
        <dbReference type="SAM" id="MobiDB-lite"/>
    </source>
</evidence>
<organism evidence="2 3">
    <name type="scientific">Candidatus Blackburnbacteria bacterium RIFCSPHIGHO2_01_FULL_43_15b</name>
    <dbReference type="NCBI Taxonomy" id="1797513"/>
    <lineage>
        <taxon>Bacteria</taxon>
        <taxon>Candidatus Blackburniibacteriota</taxon>
    </lineage>
</organism>
<dbReference type="Proteomes" id="UP000177967">
    <property type="component" value="Unassembled WGS sequence"/>
</dbReference>
<proteinExistence type="predicted"/>
<feature type="compositionally biased region" description="Acidic residues" evidence="1">
    <location>
        <begin position="110"/>
        <end position="120"/>
    </location>
</feature>
<protein>
    <submittedName>
        <fullName evidence="2">Uncharacterized protein</fullName>
    </submittedName>
</protein>
<feature type="region of interest" description="Disordered" evidence="1">
    <location>
        <begin position="1"/>
        <end position="120"/>
    </location>
</feature>